<accession>A0A8S4A4H0</accession>
<dbReference type="OrthoDB" id="6040372at2759"/>
<feature type="non-terminal residue" evidence="1">
    <location>
        <position position="302"/>
    </location>
</feature>
<dbReference type="EMBL" id="CAJHNH020007968">
    <property type="protein sequence ID" value="CAG5135162.1"/>
    <property type="molecule type" value="Genomic_DNA"/>
</dbReference>
<name>A0A8S4A4H0_9EUPU</name>
<protein>
    <submittedName>
        <fullName evidence="1">Uncharacterized protein</fullName>
    </submittedName>
</protein>
<organism evidence="1 2">
    <name type="scientific">Candidula unifasciata</name>
    <dbReference type="NCBI Taxonomy" id="100452"/>
    <lineage>
        <taxon>Eukaryota</taxon>
        <taxon>Metazoa</taxon>
        <taxon>Spiralia</taxon>
        <taxon>Lophotrochozoa</taxon>
        <taxon>Mollusca</taxon>
        <taxon>Gastropoda</taxon>
        <taxon>Heterobranchia</taxon>
        <taxon>Euthyneura</taxon>
        <taxon>Panpulmonata</taxon>
        <taxon>Eupulmonata</taxon>
        <taxon>Stylommatophora</taxon>
        <taxon>Helicina</taxon>
        <taxon>Helicoidea</taxon>
        <taxon>Geomitridae</taxon>
        <taxon>Candidula</taxon>
    </lineage>
</organism>
<comment type="caution">
    <text evidence="1">The sequence shown here is derived from an EMBL/GenBank/DDBJ whole genome shotgun (WGS) entry which is preliminary data.</text>
</comment>
<evidence type="ECO:0000313" key="2">
    <source>
        <dbReference type="Proteomes" id="UP000678393"/>
    </source>
</evidence>
<keyword evidence="2" id="KW-1185">Reference proteome</keyword>
<proteinExistence type="predicted"/>
<dbReference type="Proteomes" id="UP000678393">
    <property type="component" value="Unassembled WGS sequence"/>
</dbReference>
<reference evidence="1" key="1">
    <citation type="submission" date="2021-04" db="EMBL/GenBank/DDBJ databases">
        <authorList>
            <consortium name="Molecular Ecology Group"/>
        </authorList>
    </citation>
    <scope>NUCLEOTIDE SEQUENCE</scope>
</reference>
<gene>
    <name evidence="1" type="ORF">CUNI_LOCUS20720</name>
</gene>
<sequence>MLSCGTYTRGKDVPQIHCLVYVYLVFYCLCECIVFGESTREPPGCYFPDFLQSSGRGMGDWTWKYDGDVHLGKVTGGVYTICSNQYSRYTGDKAESYQESQMRRKCVRQYGPDLFAVKHEEPRPTYQCIKFIQRSPAVIQLAVSDRQVNPEGICSRDKRLCRHGLLAEKQAPVRVESDCVDKEGFAMQFREKNCIPEKSFFSKNQKLVCMATWQVDGDGFALLRKEHERSFYCIRVVFDNLENGCYPRFICMYYDMPATNILRYRLSNVQQWPLELSDQSMCSRETFLVSPDFNDPKDEYEE</sequence>
<dbReference type="AlphaFoldDB" id="A0A8S4A4H0"/>
<evidence type="ECO:0000313" key="1">
    <source>
        <dbReference type="EMBL" id="CAG5135162.1"/>
    </source>
</evidence>